<name>A0A1D1VM34_RAMVA</name>
<keyword evidence="1" id="KW-0812">Transmembrane</keyword>
<accession>A0A1D1VM34</accession>
<evidence type="ECO:0000256" key="1">
    <source>
        <dbReference type="SAM" id="Phobius"/>
    </source>
</evidence>
<dbReference type="AlphaFoldDB" id="A0A1D1VM34"/>
<evidence type="ECO:0000313" key="3">
    <source>
        <dbReference type="Proteomes" id="UP000186922"/>
    </source>
</evidence>
<gene>
    <name evidence="2" type="primary">RvY_12525-1</name>
    <name evidence="2" type="synonym">RvY_12525.1</name>
    <name evidence="2" type="ORF">RvY_12525</name>
</gene>
<dbReference type="EMBL" id="BDGG01000007">
    <property type="protein sequence ID" value="GAV01886.1"/>
    <property type="molecule type" value="Genomic_DNA"/>
</dbReference>
<keyword evidence="1" id="KW-0472">Membrane</keyword>
<sequence length="133" mass="14218">MPLSVNTAARSQQASGTSAITRSNAVAAGEGQPVSGSAFAASEKGLRVCGRALNGSRTGFVTLTLITISVILCLMPNDIYFTWQMITDRGVVEVYLVVDAIRSLTTVIDPVLIVLGNAAQGKVIFDKLRFWWL</sequence>
<dbReference type="Proteomes" id="UP000186922">
    <property type="component" value="Unassembled WGS sequence"/>
</dbReference>
<keyword evidence="3" id="KW-1185">Reference proteome</keyword>
<keyword evidence="1" id="KW-1133">Transmembrane helix</keyword>
<comment type="caution">
    <text evidence="2">The sequence shown here is derived from an EMBL/GenBank/DDBJ whole genome shotgun (WGS) entry which is preliminary data.</text>
</comment>
<proteinExistence type="predicted"/>
<organism evidence="2 3">
    <name type="scientific">Ramazzottius varieornatus</name>
    <name type="common">Water bear</name>
    <name type="synonym">Tardigrade</name>
    <dbReference type="NCBI Taxonomy" id="947166"/>
    <lineage>
        <taxon>Eukaryota</taxon>
        <taxon>Metazoa</taxon>
        <taxon>Ecdysozoa</taxon>
        <taxon>Tardigrada</taxon>
        <taxon>Eutardigrada</taxon>
        <taxon>Parachela</taxon>
        <taxon>Hypsibioidea</taxon>
        <taxon>Ramazzottiidae</taxon>
        <taxon>Ramazzottius</taxon>
    </lineage>
</organism>
<protein>
    <submittedName>
        <fullName evidence="2">Uncharacterized protein</fullName>
    </submittedName>
</protein>
<reference evidence="2 3" key="1">
    <citation type="journal article" date="2016" name="Nat. Commun.">
        <title>Extremotolerant tardigrade genome and improved radiotolerance of human cultured cells by tardigrade-unique protein.</title>
        <authorList>
            <person name="Hashimoto T."/>
            <person name="Horikawa D.D."/>
            <person name="Saito Y."/>
            <person name="Kuwahara H."/>
            <person name="Kozuka-Hata H."/>
            <person name="Shin-I T."/>
            <person name="Minakuchi Y."/>
            <person name="Ohishi K."/>
            <person name="Motoyama A."/>
            <person name="Aizu T."/>
            <person name="Enomoto A."/>
            <person name="Kondo K."/>
            <person name="Tanaka S."/>
            <person name="Hara Y."/>
            <person name="Koshikawa S."/>
            <person name="Sagara H."/>
            <person name="Miura T."/>
            <person name="Yokobori S."/>
            <person name="Miyagawa K."/>
            <person name="Suzuki Y."/>
            <person name="Kubo T."/>
            <person name="Oyama M."/>
            <person name="Kohara Y."/>
            <person name="Fujiyama A."/>
            <person name="Arakawa K."/>
            <person name="Katayama T."/>
            <person name="Toyoda A."/>
            <person name="Kunieda T."/>
        </authorList>
    </citation>
    <scope>NUCLEOTIDE SEQUENCE [LARGE SCALE GENOMIC DNA]</scope>
    <source>
        <strain evidence="2 3">YOKOZUNA-1</strain>
    </source>
</reference>
<feature type="transmembrane region" description="Helical" evidence="1">
    <location>
        <begin position="60"/>
        <end position="81"/>
    </location>
</feature>
<evidence type="ECO:0000313" key="2">
    <source>
        <dbReference type="EMBL" id="GAV01886.1"/>
    </source>
</evidence>